<comment type="caution">
    <text evidence="1">The sequence shown here is derived from an EMBL/GenBank/DDBJ whole genome shotgun (WGS) entry which is preliminary data.</text>
</comment>
<protein>
    <submittedName>
        <fullName evidence="1">Uncharacterized protein</fullName>
    </submittedName>
</protein>
<dbReference type="AlphaFoldDB" id="A0A8X6XAI6"/>
<name>A0A8X6XAI6_9ARAC</name>
<evidence type="ECO:0000313" key="2">
    <source>
        <dbReference type="Proteomes" id="UP000886998"/>
    </source>
</evidence>
<accession>A0A8X6XAI6</accession>
<keyword evidence="2" id="KW-1185">Reference proteome</keyword>
<reference evidence="1" key="1">
    <citation type="submission" date="2020-08" db="EMBL/GenBank/DDBJ databases">
        <title>Multicomponent nature underlies the extraordinary mechanical properties of spider dragline silk.</title>
        <authorList>
            <person name="Kono N."/>
            <person name="Nakamura H."/>
            <person name="Mori M."/>
            <person name="Yoshida Y."/>
            <person name="Ohtoshi R."/>
            <person name="Malay A.D."/>
            <person name="Moran D.A.P."/>
            <person name="Tomita M."/>
            <person name="Numata K."/>
            <person name="Arakawa K."/>
        </authorList>
    </citation>
    <scope>NUCLEOTIDE SEQUENCE</scope>
</reference>
<proteinExistence type="predicted"/>
<evidence type="ECO:0000313" key="1">
    <source>
        <dbReference type="EMBL" id="GFY50137.1"/>
    </source>
</evidence>
<sequence>MTIVNSYILWSLMHGEKTPYYNNLKSFRLDLITGLVSIGHQKFSEKRFASNSYSGPVKLKFRKHTVSEKEGFLKLLATFQLNANPEDVLIAILE</sequence>
<dbReference type="Proteomes" id="UP000886998">
    <property type="component" value="Unassembled WGS sequence"/>
</dbReference>
<organism evidence="1 2">
    <name type="scientific">Trichonephila inaurata madagascariensis</name>
    <dbReference type="NCBI Taxonomy" id="2747483"/>
    <lineage>
        <taxon>Eukaryota</taxon>
        <taxon>Metazoa</taxon>
        <taxon>Ecdysozoa</taxon>
        <taxon>Arthropoda</taxon>
        <taxon>Chelicerata</taxon>
        <taxon>Arachnida</taxon>
        <taxon>Araneae</taxon>
        <taxon>Araneomorphae</taxon>
        <taxon>Entelegynae</taxon>
        <taxon>Araneoidea</taxon>
        <taxon>Nephilidae</taxon>
        <taxon>Trichonephila</taxon>
        <taxon>Trichonephila inaurata</taxon>
    </lineage>
</organism>
<gene>
    <name evidence="1" type="ORF">TNIN_212441</name>
</gene>
<dbReference type="OrthoDB" id="6437726at2759"/>
<dbReference type="EMBL" id="BMAV01007330">
    <property type="protein sequence ID" value="GFY50137.1"/>
    <property type="molecule type" value="Genomic_DNA"/>
</dbReference>